<feature type="domain" description="Histidine kinase" evidence="10">
    <location>
        <begin position="430"/>
        <end position="649"/>
    </location>
</feature>
<keyword evidence="7" id="KW-0418">Kinase</keyword>
<evidence type="ECO:0000256" key="7">
    <source>
        <dbReference type="ARBA" id="ARBA00022777"/>
    </source>
</evidence>
<comment type="subcellular location">
    <subcellularLocation>
        <location evidence="2">Cell membrane</location>
        <topology evidence="2">Multi-pass membrane protein</topology>
    </subcellularLocation>
</comment>
<keyword evidence="9" id="KW-0902">Two-component regulatory system</keyword>
<dbReference type="Proteomes" id="UP000644756">
    <property type="component" value="Unassembled WGS sequence"/>
</dbReference>
<comment type="catalytic activity">
    <reaction evidence="1">
        <text>ATP + protein L-histidine = ADP + protein N-phospho-L-histidine.</text>
        <dbReference type="EC" id="2.7.13.3"/>
    </reaction>
</comment>
<dbReference type="GO" id="GO:0000155">
    <property type="term" value="F:phosphorelay sensor kinase activity"/>
    <property type="evidence" value="ECO:0007669"/>
    <property type="project" value="InterPro"/>
</dbReference>
<evidence type="ECO:0000313" key="13">
    <source>
        <dbReference type="Proteomes" id="UP000644756"/>
    </source>
</evidence>
<evidence type="ECO:0000256" key="2">
    <source>
        <dbReference type="ARBA" id="ARBA00004651"/>
    </source>
</evidence>
<dbReference type="Pfam" id="PF13426">
    <property type="entry name" value="PAS_9"/>
    <property type="match status" value="1"/>
</dbReference>
<name>A0A917LI44_9BACL</name>
<keyword evidence="5" id="KW-0808">Transferase</keyword>
<dbReference type="InterPro" id="IPR000014">
    <property type="entry name" value="PAS"/>
</dbReference>
<accession>A0A917LI44</accession>
<dbReference type="InterPro" id="IPR035965">
    <property type="entry name" value="PAS-like_dom_sf"/>
</dbReference>
<dbReference type="GO" id="GO:0005886">
    <property type="term" value="C:plasma membrane"/>
    <property type="evidence" value="ECO:0007669"/>
    <property type="project" value="UniProtKB-SubCell"/>
</dbReference>
<dbReference type="InterPro" id="IPR003594">
    <property type="entry name" value="HATPase_dom"/>
</dbReference>
<reference evidence="12" key="1">
    <citation type="journal article" date="2014" name="Int. J. Syst. Evol. Microbiol.">
        <title>Complete genome sequence of Corynebacterium casei LMG S-19264T (=DSM 44701T), isolated from a smear-ripened cheese.</title>
        <authorList>
            <consortium name="US DOE Joint Genome Institute (JGI-PGF)"/>
            <person name="Walter F."/>
            <person name="Albersmeier A."/>
            <person name="Kalinowski J."/>
            <person name="Ruckert C."/>
        </authorList>
    </citation>
    <scope>NUCLEOTIDE SEQUENCE</scope>
    <source>
        <strain evidence="12">CGMCC 1.12987</strain>
    </source>
</reference>
<dbReference type="FunFam" id="3.30.565.10:FF:000006">
    <property type="entry name" value="Sensor histidine kinase WalK"/>
    <property type="match status" value="1"/>
</dbReference>
<feature type="domain" description="PAS" evidence="11">
    <location>
        <begin position="305"/>
        <end position="357"/>
    </location>
</feature>
<dbReference type="Pfam" id="PF02518">
    <property type="entry name" value="HATPase_c"/>
    <property type="match status" value="1"/>
</dbReference>
<dbReference type="EMBL" id="BMGR01000023">
    <property type="protein sequence ID" value="GGG25637.1"/>
    <property type="molecule type" value="Genomic_DNA"/>
</dbReference>
<evidence type="ECO:0000256" key="5">
    <source>
        <dbReference type="ARBA" id="ARBA00022679"/>
    </source>
</evidence>
<reference evidence="12" key="2">
    <citation type="submission" date="2020-09" db="EMBL/GenBank/DDBJ databases">
        <authorList>
            <person name="Sun Q."/>
            <person name="Zhou Y."/>
        </authorList>
    </citation>
    <scope>NUCLEOTIDE SEQUENCE</scope>
    <source>
        <strain evidence="12">CGMCC 1.12987</strain>
    </source>
</reference>
<dbReference type="InterPro" id="IPR013656">
    <property type="entry name" value="PAS_4"/>
</dbReference>
<dbReference type="Pfam" id="PF08448">
    <property type="entry name" value="PAS_4"/>
    <property type="match status" value="1"/>
</dbReference>
<evidence type="ECO:0000256" key="8">
    <source>
        <dbReference type="ARBA" id="ARBA00022840"/>
    </source>
</evidence>
<sequence>MYTLKNGIIDFSFLESISEGLFLLDHSSHIIYANATARNLLETDEDIIGKELLGALPEGLMVVFRKELTAVQQSSITTHFEASFSQPNSKWIDVNLYPHKDGICAIFRDLTAQKEVELKIKENHSKLVLLAEAANHLLLHDEPKKILDSLFNDLSDYLDLDVYFNYIYDKDNEKLRLMNYSGISDETAKEIEWLEFGEAVCGYAALIGNKVIYEQIQDSVDPRVDLVQGFGIKAYACHPLISYGRLIGTLSFGSSKRANFTAEELELMERICSQVAMALERTLLIAELKNTNAKLSENIVELQKSEKKFKDIFHGALDGVVLINTDGDIVNANSSACDTLGMKREELISKKLDEFFHIVKLGRTDRELTFKLKDGTEKCIEYSATENIAPGNHLIIFRDITSKKKVAKALIEAKVQAENASKAKSEFLSRMSHELRTPLNSILGFSQIMLDDDKNRLNEIQKERTFRILKSGRHLINLINEILDYSQIESGKMSLHLENIYLPDVVEESIRLLQPLSEQKGVSISNQIEIAKDMIIEGDVTRIKQIFINLLTNAIKYNKPGGEVLLRSQLNPDYMTLFIEDTGIGIPKDKLNQIFYPFYRIYDPFHNIEGTGIGLTLVKSFVTMMGGSIGVTSKPNVGSSFWFTLPLSRNTL</sequence>
<proteinExistence type="predicted"/>
<dbReference type="NCBIfam" id="TIGR00229">
    <property type="entry name" value="sensory_box"/>
    <property type="match status" value="1"/>
</dbReference>
<dbReference type="AlphaFoldDB" id="A0A917LI44"/>
<dbReference type="PROSITE" id="PS50112">
    <property type="entry name" value="PAS"/>
    <property type="match status" value="1"/>
</dbReference>
<keyword evidence="4" id="KW-0597">Phosphoprotein</keyword>
<dbReference type="SUPFAM" id="SSF55874">
    <property type="entry name" value="ATPase domain of HSP90 chaperone/DNA topoisomerase II/histidine kinase"/>
    <property type="match status" value="1"/>
</dbReference>
<comment type="caution">
    <text evidence="12">The sequence shown here is derived from an EMBL/GenBank/DDBJ whole genome shotgun (WGS) entry which is preliminary data.</text>
</comment>
<dbReference type="InterPro" id="IPR004358">
    <property type="entry name" value="Sig_transdc_His_kin-like_C"/>
</dbReference>
<dbReference type="InterPro" id="IPR036890">
    <property type="entry name" value="HATPase_C_sf"/>
</dbReference>
<evidence type="ECO:0000256" key="9">
    <source>
        <dbReference type="ARBA" id="ARBA00023012"/>
    </source>
</evidence>
<dbReference type="SUPFAM" id="SSF55785">
    <property type="entry name" value="PYP-like sensor domain (PAS domain)"/>
    <property type="match status" value="2"/>
</dbReference>
<dbReference type="Pfam" id="PF13185">
    <property type="entry name" value="GAF_2"/>
    <property type="match status" value="1"/>
</dbReference>
<dbReference type="SMART" id="SM00065">
    <property type="entry name" value="GAF"/>
    <property type="match status" value="1"/>
</dbReference>
<organism evidence="12 13">
    <name type="scientific">Paenibacillus abyssi</name>
    <dbReference type="NCBI Taxonomy" id="1340531"/>
    <lineage>
        <taxon>Bacteria</taxon>
        <taxon>Bacillati</taxon>
        <taxon>Bacillota</taxon>
        <taxon>Bacilli</taxon>
        <taxon>Bacillales</taxon>
        <taxon>Paenibacillaceae</taxon>
        <taxon>Paenibacillus</taxon>
    </lineage>
</organism>
<dbReference type="Gene3D" id="3.30.450.40">
    <property type="match status" value="1"/>
</dbReference>
<keyword evidence="8" id="KW-0067">ATP-binding</keyword>
<dbReference type="InterPro" id="IPR005467">
    <property type="entry name" value="His_kinase_dom"/>
</dbReference>
<evidence type="ECO:0000256" key="1">
    <source>
        <dbReference type="ARBA" id="ARBA00000085"/>
    </source>
</evidence>
<dbReference type="PANTHER" id="PTHR43711:SF1">
    <property type="entry name" value="HISTIDINE KINASE 1"/>
    <property type="match status" value="1"/>
</dbReference>
<evidence type="ECO:0000256" key="6">
    <source>
        <dbReference type="ARBA" id="ARBA00022741"/>
    </source>
</evidence>
<keyword evidence="13" id="KW-1185">Reference proteome</keyword>
<dbReference type="Gene3D" id="3.30.450.20">
    <property type="entry name" value="PAS domain"/>
    <property type="match status" value="2"/>
</dbReference>
<evidence type="ECO:0000259" key="11">
    <source>
        <dbReference type="PROSITE" id="PS50112"/>
    </source>
</evidence>
<protein>
    <recommendedName>
        <fullName evidence="3">histidine kinase</fullName>
        <ecNumber evidence="3">2.7.13.3</ecNumber>
    </recommendedName>
</protein>
<dbReference type="PANTHER" id="PTHR43711">
    <property type="entry name" value="TWO-COMPONENT HISTIDINE KINASE"/>
    <property type="match status" value="1"/>
</dbReference>
<dbReference type="InterPro" id="IPR036097">
    <property type="entry name" value="HisK_dim/P_sf"/>
</dbReference>
<dbReference type="InterPro" id="IPR003661">
    <property type="entry name" value="HisK_dim/P_dom"/>
</dbReference>
<dbReference type="SUPFAM" id="SSF47384">
    <property type="entry name" value="Homodimeric domain of signal transducing histidine kinase"/>
    <property type="match status" value="1"/>
</dbReference>
<dbReference type="CDD" id="cd00130">
    <property type="entry name" value="PAS"/>
    <property type="match status" value="2"/>
</dbReference>
<dbReference type="SMART" id="SM00091">
    <property type="entry name" value="PAS"/>
    <property type="match status" value="2"/>
</dbReference>
<evidence type="ECO:0000259" key="10">
    <source>
        <dbReference type="PROSITE" id="PS50109"/>
    </source>
</evidence>
<gene>
    <name evidence="12" type="ORF">GCM10010916_47600</name>
</gene>
<dbReference type="Pfam" id="PF00512">
    <property type="entry name" value="HisKA"/>
    <property type="match status" value="1"/>
</dbReference>
<dbReference type="PRINTS" id="PR00344">
    <property type="entry name" value="BCTRLSENSOR"/>
</dbReference>
<dbReference type="GO" id="GO:0005524">
    <property type="term" value="F:ATP binding"/>
    <property type="evidence" value="ECO:0007669"/>
    <property type="project" value="UniProtKB-KW"/>
</dbReference>
<dbReference type="RefSeq" id="WP_188533589.1">
    <property type="nucleotide sequence ID" value="NZ_BMGR01000023.1"/>
</dbReference>
<evidence type="ECO:0000256" key="4">
    <source>
        <dbReference type="ARBA" id="ARBA00022553"/>
    </source>
</evidence>
<dbReference type="Gene3D" id="1.10.287.130">
    <property type="match status" value="1"/>
</dbReference>
<dbReference type="PROSITE" id="PS50109">
    <property type="entry name" value="HIS_KIN"/>
    <property type="match status" value="1"/>
</dbReference>
<dbReference type="InterPro" id="IPR050736">
    <property type="entry name" value="Sensor_HK_Regulatory"/>
</dbReference>
<dbReference type="InterPro" id="IPR003018">
    <property type="entry name" value="GAF"/>
</dbReference>
<dbReference type="SUPFAM" id="SSF55781">
    <property type="entry name" value="GAF domain-like"/>
    <property type="match status" value="1"/>
</dbReference>
<evidence type="ECO:0000256" key="3">
    <source>
        <dbReference type="ARBA" id="ARBA00012438"/>
    </source>
</evidence>
<dbReference type="SMART" id="SM00388">
    <property type="entry name" value="HisKA"/>
    <property type="match status" value="1"/>
</dbReference>
<evidence type="ECO:0000313" key="12">
    <source>
        <dbReference type="EMBL" id="GGG25637.1"/>
    </source>
</evidence>
<dbReference type="InterPro" id="IPR029016">
    <property type="entry name" value="GAF-like_dom_sf"/>
</dbReference>
<dbReference type="EC" id="2.7.13.3" evidence="3"/>
<dbReference type="CDD" id="cd00082">
    <property type="entry name" value="HisKA"/>
    <property type="match status" value="1"/>
</dbReference>
<dbReference type="SMART" id="SM00387">
    <property type="entry name" value="HATPase_c"/>
    <property type="match status" value="1"/>
</dbReference>
<dbReference type="Gene3D" id="3.30.565.10">
    <property type="entry name" value="Histidine kinase-like ATPase, C-terminal domain"/>
    <property type="match status" value="1"/>
</dbReference>
<keyword evidence="6" id="KW-0547">Nucleotide-binding</keyword>